<proteinExistence type="predicted"/>
<dbReference type="EMBL" id="QRQE01000005">
    <property type="protein sequence ID" value="RHM80410.1"/>
    <property type="molecule type" value="Genomic_DNA"/>
</dbReference>
<evidence type="ECO:0000313" key="1">
    <source>
        <dbReference type="EMBL" id="MDB8688859.1"/>
    </source>
</evidence>
<reference evidence="2 3" key="1">
    <citation type="submission" date="2018-08" db="EMBL/GenBank/DDBJ databases">
        <title>A genome reference for cultivated species of the human gut microbiota.</title>
        <authorList>
            <person name="Zou Y."/>
            <person name="Xue W."/>
            <person name="Luo G."/>
        </authorList>
    </citation>
    <scope>NUCLEOTIDE SEQUENCE [LARGE SCALE GENOMIC DNA]</scope>
    <source>
        <strain evidence="2 3">AF33-12</strain>
    </source>
</reference>
<dbReference type="EMBL" id="JAQMLA010000144">
    <property type="protein sequence ID" value="MDB8688859.1"/>
    <property type="molecule type" value="Genomic_DNA"/>
</dbReference>
<dbReference type="RefSeq" id="WP_118444218.1">
    <property type="nucleotide sequence ID" value="NZ_DAWDPA010000002.1"/>
</dbReference>
<sequence length="66" mass="7885">MTERQLIEEHITELAEIVREARKLTQQEYKDWKNFVLNSATEKTRGFTERVLSLIEQCLMDEKEGQ</sequence>
<comment type="caution">
    <text evidence="2">The sequence shown here is derived from an EMBL/GenBank/DDBJ whole genome shotgun (WGS) entry which is preliminary data.</text>
</comment>
<organism evidence="2 3">
    <name type="scientific">Mediterraneibacter gnavus</name>
    <name type="common">Ruminococcus gnavus</name>
    <dbReference type="NCBI Taxonomy" id="33038"/>
    <lineage>
        <taxon>Bacteria</taxon>
        <taxon>Bacillati</taxon>
        <taxon>Bacillota</taxon>
        <taxon>Clostridia</taxon>
        <taxon>Lachnospirales</taxon>
        <taxon>Lachnospiraceae</taxon>
        <taxon>Mediterraneibacter</taxon>
    </lineage>
</organism>
<evidence type="ECO:0000313" key="2">
    <source>
        <dbReference type="EMBL" id="RHM80410.1"/>
    </source>
</evidence>
<dbReference type="AlphaFoldDB" id="A0A415SCP8"/>
<evidence type="ECO:0000313" key="3">
    <source>
        <dbReference type="Proteomes" id="UP000285610"/>
    </source>
</evidence>
<gene>
    <name evidence="2" type="ORF">DWZ50_02835</name>
    <name evidence="1" type="ORF">PNW85_19895</name>
</gene>
<protein>
    <submittedName>
        <fullName evidence="2">Uncharacterized protein</fullName>
    </submittedName>
</protein>
<accession>A0A415SCP8</accession>
<name>A0A415SCP8_MEDGN</name>
<dbReference type="Proteomes" id="UP000285610">
    <property type="component" value="Unassembled WGS sequence"/>
</dbReference>
<reference evidence="1" key="2">
    <citation type="submission" date="2023-01" db="EMBL/GenBank/DDBJ databases">
        <title>Human gut microbiome strain richness.</title>
        <authorList>
            <person name="Chen-Liaw A."/>
        </authorList>
    </citation>
    <scope>NUCLEOTIDE SEQUENCE</scope>
    <source>
        <strain evidence="1">RTP21484st1_H11_RTP21484_190118</strain>
    </source>
</reference>
<dbReference type="Proteomes" id="UP001212160">
    <property type="component" value="Unassembled WGS sequence"/>
</dbReference>